<dbReference type="Pfam" id="PF00934">
    <property type="entry name" value="PE"/>
    <property type="match status" value="1"/>
</dbReference>
<protein>
    <submittedName>
        <fullName evidence="2">PE family protein</fullName>
    </submittedName>
</protein>
<dbReference type="Proteomes" id="UP000192284">
    <property type="component" value="Unassembled WGS sequence"/>
</dbReference>
<evidence type="ECO:0000313" key="3">
    <source>
        <dbReference type="Proteomes" id="UP000192284"/>
    </source>
</evidence>
<dbReference type="OrthoDB" id="4752283at2"/>
<dbReference type="EMBL" id="MVHE01000006">
    <property type="protein sequence ID" value="ORA23886.1"/>
    <property type="molecule type" value="Genomic_DNA"/>
</dbReference>
<dbReference type="AlphaFoldDB" id="A0A1X0A2D1"/>
<proteinExistence type="predicted"/>
<keyword evidence="3" id="KW-1185">Reference proteome</keyword>
<comment type="caution">
    <text evidence="2">The sequence shown here is derived from an EMBL/GenBank/DDBJ whole genome shotgun (WGS) entry which is preliminary data.</text>
</comment>
<organism evidence="2 3">
    <name type="scientific">Mycobacterium angelicum</name>
    <dbReference type="NCBI Taxonomy" id="470074"/>
    <lineage>
        <taxon>Bacteria</taxon>
        <taxon>Bacillati</taxon>
        <taxon>Actinomycetota</taxon>
        <taxon>Actinomycetes</taxon>
        <taxon>Mycobacteriales</taxon>
        <taxon>Mycobacteriaceae</taxon>
        <taxon>Mycobacterium</taxon>
    </lineage>
</organism>
<dbReference type="InterPro" id="IPR000084">
    <property type="entry name" value="PE-PGRS_N"/>
</dbReference>
<evidence type="ECO:0000313" key="2">
    <source>
        <dbReference type="EMBL" id="ORA23886.1"/>
    </source>
</evidence>
<dbReference type="InterPro" id="IPR038332">
    <property type="entry name" value="PPE_sf"/>
</dbReference>
<dbReference type="SUPFAM" id="SSF140459">
    <property type="entry name" value="PE/PPE dimer-like"/>
    <property type="match status" value="1"/>
</dbReference>
<dbReference type="Gene3D" id="1.10.287.850">
    <property type="entry name" value="HP0062-like domain"/>
    <property type="match status" value="1"/>
</dbReference>
<evidence type="ECO:0000259" key="1">
    <source>
        <dbReference type="Pfam" id="PF00934"/>
    </source>
</evidence>
<reference evidence="2 3" key="1">
    <citation type="submission" date="2017-02" db="EMBL/GenBank/DDBJ databases">
        <title>The new phylogeny of genus Mycobacterium.</title>
        <authorList>
            <person name="Tortoli E."/>
            <person name="Trovato A."/>
            <person name="Cirillo D.M."/>
        </authorList>
    </citation>
    <scope>NUCLEOTIDE SEQUENCE [LARGE SCALE GENOMIC DNA]</scope>
    <source>
        <strain evidence="2 3">DSM 45057</strain>
    </source>
</reference>
<gene>
    <name evidence="2" type="ORF">BST12_07010</name>
</gene>
<feature type="domain" description="PE" evidence="1">
    <location>
        <begin position="4"/>
        <end position="93"/>
    </location>
</feature>
<name>A0A1X0A2D1_MYCAN</name>
<accession>A0A1X0A2D1</accession>
<sequence length="612" mass="61171">MSFVIAPELVSAAAGDLAGIGSSLGAATAAAATPTSQVAAAAADEVSAAISRLFGAYGQEFQAANAQAAAFHAEFVKLLNGGAAAYLTTELANAERNLLATFSGSTAAAAATDPLLGLLGGGTTTSTGGLGGILGGSGGLLDPIVFGGTGGLLGPLIGGNGALTSLVSGGPLGPFFASAGQQFGNAISALISGNGTALLANPLAPITGTLVSLPVIGPLLPGLLPGLFPSPTGVAPTPPINPWWQLYINTSSNLGALGSDWAADPFPFLRQILVNQQHYALQLGNDINVAVQNLPNEMAHLPENIQFGIQSAASFPAGMYAQQFVSGTVNDWQTISTSLSAAGSDLQAGLAGFPADMQIAWNDIAAGQYNLAVNDGTKALVNVFITGFDTHNLNDVRLLGPVADLFPILGIPGKNMEALATLMPTGSINAQMTHNVANVFGALTDTSVSTTISGSLTPPALVLGANFGLPLSLLFGVAGAPVAGLDGLATAATEIGHGIATGNPLMVIGGFGDAPALVLNGFLNGETIVDMSLPVTFSLPIIGDLNIPVVVHLPYQGLLVRPHAITATVPLQILGIDIPINLTLGGTKFGGLLPALLNTVPHDLANAITPAA</sequence>
<dbReference type="RefSeq" id="WP_083112368.1">
    <property type="nucleotide sequence ID" value="NZ_JACKTS010000016.1"/>
</dbReference>